<dbReference type="Proteomes" id="UP001595823">
    <property type="component" value="Unassembled WGS sequence"/>
</dbReference>
<feature type="transmembrane region" description="Helical" evidence="1">
    <location>
        <begin position="79"/>
        <end position="99"/>
    </location>
</feature>
<protein>
    <submittedName>
        <fullName evidence="2">Uncharacterized protein</fullName>
    </submittedName>
</protein>
<keyword evidence="1" id="KW-0812">Transmembrane</keyword>
<organism evidence="2 3">
    <name type="scientific">Salininema proteolyticum</name>
    <dbReference type="NCBI Taxonomy" id="1607685"/>
    <lineage>
        <taxon>Bacteria</taxon>
        <taxon>Bacillati</taxon>
        <taxon>Actinomycetota</taxon>
        <taxon>Actinomycetes</taxon>
        <taxon>Glycomycetales</taxon>
        <taxon>Glycomycetaceae</taxon>
        <taxon>Salininema</taxon>
    </lineage>
</organism>
<evidence type="ECO:0000313" key="3">
    <source>
        <dbReference type="Proteomes" id="UP001595823"/>
    </source>
</evidence>
<evidence type="ECO:0000256" key="1">
    <source>
        <dbReference type="SAM" id="Phobius"/>
    </source>
</evidence>
<feature type="transmembrane region" description="Helical" evidence="1">
    <location>
        <begin position="12"/>
        <end position="32"/>
    </location>
</feature>
<accession>A0ABV8U2F1</accession>
<evidence type="ECO:0000313" key="2">
    <source>
        <dbReference type="EMBL" id="MFC4337027.1"/>
    </source>
</evidence>
<keyword evidence="1" id="KW-1133">Transmembrane helix</keyword>
<feature type="transmembrane region" description="Helical" evidence="1">
    <location>
        <begin position="38"/>
        <end position="58"/>
    </location>
</feature>
<feature type="transmembrane region" description="Helical" evidence="1">
    <location>
        <begin position="105"/>
        <end position="126"/>
    </location>
</feature>
<dbReference type="RefSeq" id="WP_380623561.1">
    <property type="nucleotide sequence ID" value="NZ_JBHSDK010000028.1"/>
</dbReference>
<gene>
    <name evidence="2" type="ORF">ACFPET_17630</name>
</gene>
<comment type="caution">
    <text evidence="2">The sequence shown here is derived from an EMBL/GenBank/DDBJ whole genome shotgun (WGS) entry which is preliminary data.</text>
</comment>
<dbReference type="EMBL" id="JBHSDK010000028">
    <property type="protein sequence ID" value="MFC4337027.1"/>
    <property type="molecule type" value="Genomic_DNA"/>
</dbReference>
<sequence length="141" mass="14867">MTDRTRPSTSPASWAMAVGSTVVASMTVSAQMLFDAAVWTQIVLLAVGLAAAFCWHAASRRVGRDPSSPSLTAKVITRFADTAVGSVIAAFGLGIAYGIESTGFGVRVLLTVWFVGWIAGAQLAYLGIRHRTQIQNPAGQR</sequence>
<keyword evidence="3" id="KW-1185">Reference proteome</keyword>
<reference evidence="3" key="1">
    <citation type="journal article" date="2019" name="Int. J. Syst. Evol. Microbiol.">
        <title>The Global Catalogue of Microorganisms (GCM) 10K type strain sequencing project: providing services to taxonomists for standard genome sequencing and annotation.</title>
        <authorList>
            <consortium name="The Broad Institute Genomics Platform"/>
            <consortium name="The Broad Institute Genome Sequencing Center for Infectious Disease"/>
            <person name="Wu L."/>
            <person name="Ma J."/>
        </authorList>
    </citation>
    <scope>NUCLEOTIDE SEQUENCE [LARGE SCALE GENOMIC DNA]</scope>
    <source>
        <strain evidence="3">IBRC-M 10908</strain>
    </source>
</reference>
<name>A0ABV8U2F1_9ACTN</name>
<keyword evidence="1" id="KW-0472">Membrane</keyword>
<proteinExistence type="predicted"/>